<dbReference type="AlphaFoldDB" id="A0A382Z5B4"/>
<accession>A0A382Z5B4</accession>
<keyword evidence="1" id="KW-0812">Transmembrane</keyword>
<evidence type="ECO:0000313" key="2">
    <source>
        <dbReference type="EMBL" id="SVD90694.1"/>
    </source>
</evidence>
<feature type="non-terminal residue" evidence="2">
    <location>
        <position position="1"/>
    </location>
</feature>
<evidence type="ECO:0000256" key="1">
    <source>
        <dbReference type="SAM" id="Phobius"/>
    </source>
</evidence>
<keyword evidence="1" id="KW-0472">Membrane</keyword>
<proteinExistence type="predicted"/>
<protein>
    <submittedName>
        <fullName evidence="2">Uncharacterized protein</fullName>
    </submittedName>
</protein>
<name>A0A382Z5B4_9ZZZZ</name>
<sequence length="67" mass="7855">FFPRGTQRHALYTMYVLLVHVIFLFLGGRELKFQCQLMTNKTQLPIRWHFHLPTFSSLSESSLAATK</sequence>
<gene>
    <name evidence="2" type="ORF">METZ01_LOCUS443548</name>
</gene>
<feature type="transmembrane region" description="Helical" evidence="1">
    <location>
        <begin position="12"/>
        <end position="28"/>
    </location>
</feature>
<reference evidence="2" key="1">
    <citation type="submission" date="2018-05" db="EMBL/GenBank/DDBJ databases">
        <authorList>
            <person name="Lanie J.A."/>
            <person name="Ng W.-L."/>
            <person name="Kazmierczak K.M."/>
            <person name="Andrzejewski T.M."/>
            <person name="Davidsen T.M."/>
            <person name="Wayne K.J."/>
            <person name="Tettelin H."/>
            <person name="Glass J.I."/>
            <person name="Rusch D."/>
            <person name="Podicherti R."/>
            <person name="Tsui H.-C.T."/>
            <person name="Winkler M.E."/>
        </authorList>
    </citation>
    <scope>NUCLEOTIDE SEQUENCE</scope>
</reference>
<dbReference type="EMBL" id="UINC01181148">
    <property type="protein sequence ID" value="SVD90694.1"/>
    <property type="molecule type" value="Genomic_DNA"/>
</dbReference>
<keyword evidence="1" id="KW-1133">Transmembrane helix</keyword>
<organism evidence="2">
    <name type="scientific">marine metagenome</name>
    <dbReference type="NCBI Taxonomy" id="408172"/>
    <lineage>
        <taxon>unclassified sequences</taxon>
        <taxon>metagenomes</taxon>
        <taxon>ecological metagenomes</taxon>
    </lineage>
</organism>